<feature type="transmembrane region" description="Helical" evidence="17">
    <location>
        <begin position="51"/>
        <end position="71"/>
    </location>
</feature>
<feature type="transmembrane region" description="Helical" evidence="17">
    <location>
        <begin position="155"/>
        <end position="182"/>
    </location>
</feature>
<comment type="caution">
    <text evidence="20">The sequence shown here is derived from an EMBL/GenBank/DDBJ whole genome shotgun (WGS) entry which is preliminary data.</text>
</comment>
<dbReference type="Pfam" id="PF01066">
    <property type="entry name" value="CDP-OH_P_transf"/>
    <property type="match status" value="1"/>
</dbReference>
<evidence type="ECO:0000256" key="16">
    <source>
        <dbReference type="ARBA" id="ARBA00048865"/>
    </source>
</evidence>
<protein>
    <recommendedName>
        <fullName evidence="14 17">Phosphatidylinositol phosphate synthase</fullName>
        <shortName evidence="17">PIP synthase</shortName>
        <ecNumber evidence="17">2.7.8.-</ecNumber>
    </recommendedName>
    <alternativeName>
        <fullName evidence="15 17">CDP-diacylglycerol--D-myo-inositol-3-phosphate 3-phosphatidyltransferase</fullName>
    </alternativeName>
</protein>
<evidence type="ECO:0000256" key="15">
    <source>
        <dbReference type="ARBA" id="ARBA00033137"/>
    </source>
</evidence>
<dbReference type="EC" id="2.7.8.-" evidence="17"/>
<dbReference type="InterPro" id="IPR048254">
    <property type="entry name" value="CDP_ALCOHOL_P_TRANSF_CS"/>
</dbReference>
<feature type="binding site" evidence="17">
    <location>
        <position position="90"/>
    </location>
    <ligand>
        <name>Mg(2+)</name>
        <dbReference type="ChEBI" id="CHEBI:18420"/>
        <label>2</label>
    </ligand>
</feature>
<dbReference type="Proteomes" id="UP000549971">
    <property type="component" value="Unassembled WGS sequence"/>
</dbReference>
<feature type="binding site" evidence="17">
    <location>
        <begin position="28"/>
        <end position="31"/>
    </location>
    <ligand>
        <name>a CDP-1,2-diacyl-sn-glycerol</name>
        <dbReference type="ChEBI" id="CHEBI:58332"/>
    </ligand>
</feature>
<feature type="transmembrane region" description="Helical" evidence="17">
    <location>
        <begin position="20"/>
        <end position="45"/>
    </location>
</feature>
<feature type="compositionally biased region" description="Low complexity" evidence="19">
    <location>
        <begin position="205"/>
        <end position="220"/>
    </location>
</feature>
<keyword evidence="17" id="KW-0594">Phospholipid biosynthesis</keyword>
<feature type="active site" description="Proton acceptor" evidence="17">
    <location>
        <position position="90"/>
    </location>
</feature>
<evidence type="ECO:0000256" key="18">
    <source>
        <dbReference type="RuleBase" id="RU003750"/>
    </source>
</evidence>
<feature type="compositionally biased region" description="Low complexity" evidence="19">
    <location>
        <begin position="274"/>
        <end position="296"/>
    </location>
</feature>
<dbReference type="GO" id="GO:0008654">
    <property type="term" value="P:phospholipid biosynthetic process"/>
    <property type="evidence" value="ECO:0007669"/>
    <property type="project" value="UniProtKB-UniRule"/>
</dbReference>
<evidence type="ECO:0000313" key="20">
    <source>
        <dbReference type="EMBL" id="MBB5835154.1"/>
    </source>
</evidence>
<feature type="binding site" evidence="17">
    <location>
        <position position="69"/>
    </location>
    <ligand>
        <name>a CDP-1,2-diacyl-sn-glycerol</name>
        <dbReference type="ChEBI" id="CHEBI:58332"/>
    </ligand>
</feature>
<dbReference type="RefSeq" id="WP_337925688.1">
    <property type="nucleotide sequence ID" value="NZ_JACHMY010000001.1"/>
</dbReference>
<keyword evidence="17" id="KW-0444">Lipid biosynthesis</keyword>
<evidence type="ECO:0000256" key="12">
    <source>
        <dbReference type="ARBA" id="ARBA00023136"/>
    </source>
</evidence>
<dbReference type="InterPro" id="IPR044268">
    <property type="entry name" value="PIP_synthase_PgsA1"/>
</dbReference>
<evidence type="ECO:0000256" key="5">
    <source>
        <dbReference type="ARBA" id="ARBA00011738"/>
    </source>
</evidence>
<keyword evidence="7 17" id="KW-0808">Transferase</keyword>
<evidence type="ECO:0000256" key="11">
    <source>
        <dbReference type="ARBA" id="ARBA00022989"/>
    </source>
</evidence>
<feature type="compositionally biased region" description="Gly residues" evidence="19">
    <location>
        <begin position="297"/>
        <end position="307"/>
    </location>
</feature>
<evidence type="ECO:0000256" key="7">
    <source>
        <dbReference type="ARBA" id="ARBA00022679"/>
    </source>
</evidence>
<evidence type="ECO:0000256" key="10">
    <source>
        <dbReference type="ARBA" id="ARBA00022842"/>
    </source>
</evidence>
<dbReference type="InterPro" id="IPR000462">
    <property type="entry name" value="CDP-OH_P_trans"/>
</dbReference>
<feature type="compositionally biased region" description="Gly residues" evidence="19">
    <location>
        <begin position="246"/>
        <end position="255"/>
    </location>
</feature>
<keyword evidence="8 17" id="KW-0812">Transmembrane</keyword>
<dbReference type="PROSITE" id="PS00379">
    <property type="entry name" value="CDP_ALCOHOL_P_TRANSF"/>
    <property type="match status" value="1"/>
</dbReference>
<evidence type="ECO:0000256" key="3">
    <source>
        <dbReference type="ARBA" id="ARBA00005189"/>
    </source>
</evidence>
<keyword evidence="21" id="KW-1185">Reference proteome</keyword>
<proteinExistence type="inferred from homology"/>
<dbReference type="GO" id="GO:0005886">
    <property type="term" value="C:plasma membrane"/>
    <property type="evidence" value="ECO:0007669"/>
    <property type="project" value="UniProtKB-SubCell"/>
</dbReference>
<evidence type="ECO:0000256" key="4">
    <source>
        <dbReference type="ARBA" id="ARBA00010441"/>
    </source>
</evidence>
<dbReference type="HAMAP" id="MF_02241">
    <property type="entry name" value="PIP_synthase"/>
    <property type="match status" value="1"/>
</dbReference>
<dbReference type="GO" id="GO:0000287">
    <property type="term" value="F:magnesium ion binding"/>
    <property type="evidence" value="ECO:0007669"/>
    <property type="project" value="UniProtKB-UniRule"/>
</dbReference>
<evidence type="ECO:0000256" key="14">
    <source>
        <dbReference type="ARBA" id="ARBA00024082"/>
    </source>
</evidence>
<comment type="pathway">
    <text evidence="2 17">Phospholipid metabolism; phosphatidylinositol phosphate biosynthesis.</text>
</comment>
<feature type="binding site" evidence="17">
    <location>
        <position position="65"/>
    </location>
    <ligand>
        <name>Mg(2+)</name>
        <dbReference type="ChEBI" id="CHEBI:18420"/>
        <label>2</label>
    </ligand>
</feature>
<evidence type="ECO:0000256" key="19">
    <source>
        <dbReference type="SAM" id="MobiDB-lite"/>
    </source>
</evidence>
<keyword evidence="17" id="KW-1208">Phospholipid metabolism</keyword>
<dbReference type="Gene3D" id="1.20.120.1760">
    <property type="match status" value="1"/>
</dbReference>
<dbReference type="GO" id="GO:0016780">
    <property type="term" value="F:phosphotransferase activity, for other substituted phosphate groups"/>
    <property type="evidence" value="ECO:0007669"/>
    <property type="project" value="UniProtKB-UniRule"/>
</dbReference>
<feature type="compositionally biased region" description="Gly residues" evidence="19">
    <location>
        <begin position="221"/>
        <end position="237"/>
    </location>
</feature>
<keyword evidence="9 17" id="KW-0479">Metal-binding</keyword>
<comment type="catalytic activity">
    <reaction evidence="16 17">
        <text>a CDP-1,2-diacyl-sn-glycerol + 1D-myo-inositol 3-phosphate = a 1,2-diacyl-sn-glycero-3-phospho-(1D-myo-inositol-3-phosphate) + CMP + H(+)</text>
        <dbReference type="Rhea" id="RHEA:60504"/>
        <dbReference type="ChEBI" id="CHEBI:15378"/>
        <dbReference type="ChEBI" id="CHEBI:58088"/>
        <dbReference type="ChEBI" id="CHEBI:58332"/>
        <dbReference type="ChEBI" id="CHEBI:58401"/>
        <dbReference type="ChEBI" id="CHEBI:60377"/>
    </reaction>
</comment>
<dbReference type="EMBL" id="JACHMY010000001">
    <property type="protein sequence ID" value="MBB5835154.1"/>
    <property type="molecule type" value="Genomic_DNA"/>
</dbReference>
<keyword evidence="11 17" id="KW-1133">Transmembrane helix</keyword>
<comment type="cofactor">
    <cofactor evidence="17">
        <name>Mg(2+)</name>
        <dbReference type="ChEBI" id="CHEBI:18420"/>
    </cofactor>
    <text evidence="17">Contains a di-nuclear catalytic Mg(2+) center.</text>
</comment>
<comment type="pathway">
    <text evidence="3">Lipid metabolism.</text>
</comment>
<evidence type="ECO:0000256" key="13">
    <source>
        <dbReference type="ARBA" id="ARBA00023935"/>
    </source>
</evidence>
<comment type="similarity">
    <text evidence="4 17 18">Belongs to the CDP-alcohol phosphatidyltransferase class-I family.</text>
</comment>
<comment type="catalytic activity">
    <reaction evidence="13 17">
        <text>1,2-di-(9Z-octadecenoyl)-sn-glycero-3-cytidine-5'-diphosphate + 1D-myo-inositol 3-phosphate = 1,2-di-(9Z-octadecenoyl)-sn-glycero-3-phospho-(1D-myo-inositol-3-phosphate) + CMP + H(+)</text>
        <dbReference type="Rhea" id="RHEA:61216"/>
        <dbReference type="ChEBI" id="CHEBI:15378"/>
        <dbReference type="ChEBI" id="CHEBI:58401"/>
        <dbReference type="ChEBI" id="CHEBI:60377"/>
        <dbReference type="ChEBI" id="CHEBI:85356"/>
        <dbReference type="ChEBI" id="CHEBI:144472"/>
    </reaction>
</comment>
<feature type="binding site" evidence="17">
    <location>
        <position position="68"/>
    </location>
    <ligand>
        <name>Mg(2+)</name>
        <dbReference type="ChEBI" id="CHEBI:18420"/>
        <label>1</label>
    </ligand>
</feature>
<evidence type="ECO:0000256" key="1">
    <source>
        <dbReference type="ARBA" id="ARBA00004651"/>
    </source>
</evidence>
<comment type="function">
    <text evidence="17">Catalyzes the conjugation of the 1'-hydroxyl group of D-myo-inositol-3-phosphate (also named L-myo-inositol-1-phosphate) with a lipid tail of cytidine diphosphate diacylglycerol (CDP-DAG), forming phosphatidylinositol phosphate (PIP) and CMP. PIP is a precursor of phosphatidylinositol (PI) which is an essential lipid required for cell wall formation.</text>
</comment>
<evidence type="ECO:0000256" key="8">
    <source>
        <dbReference type="ARBA" id="ARBA00022692"/>
    </source>
</evidence>
<evidence type="ECO:0000256" key="6">
    <source>
        <dbReference type="ARBA" id="ARBA00022475"/>
    </source>
</evidence>
<dbReference type="UniPathway" id="UPA00220"/>
<feature type="compositionally biased region" description="Gly residues" evidence="19">
    <location>
        <begin position="324"/>
        <end position="388"/>
    </location>
</feature>
<feature type="transmembrane region" description="Helical" evidence="17">
    <location>
        <begin position="92"/>
        <end position="108"/>
    </location>
</feature>
<organism evidence="20 21">
    <name type="scientific">Kribbella italica</name>
    <dbReference type="NCBI Taxonomy" id="1540520"/>
    <lineage>
        <taxon>Bacteria</taxon>
        <taxon>Bacillati</taxon>
        <taxon>Actinomycetota</taxon>
        <taxon>Actinomycetes</taxon>
        <taxon>Propionibacteriales</taxon>
        <taxon>Kribbellaceae</taxon>
        <taxon>Kribbella</taxon>
    </lineage>
</organism>
<evidence type="ECO:0000256" key="17">
    <source>
        <dbReference type="HAMAP-Rule" id="MF_02241"/>
    </source>
</evidence>
<reference evidence="20 21" key="1">
    <citation type="submission" date="2020-08" db="EMBL/GenBank/DDBJ databases">
        <title>Sequencing the genomes of 1000 actinobacteria strains.</title>
        <authorList>
            <person name="Klenk H.-P."/>
        </authorList>
    </citation>
    <scope>NUCLEOTIDE SEQUENCE [LARGE SCALE GENOMIC DNA]</scope>
    <source>
        <strain evidence="20 21">DSM 28967</strain>
    </source>
</reference>
<feature type="binding site" evidence="17">
    <location>
        <position position="86"/>
    </location>
    <ligand>
        <name>Mg(2+)</name>
        <dbReference type="ChEBI" id="CHEBI:18420"/>
        <label>2</label>
    </ligand>
</feature>
<feature type="binding site" evidence="17">
    <location>
        <position position="86"/>
    </location>
    <ligand>
        <name>Mg(2+)</name>
        <dbReference type="ChEBI" id="CHEBI:18420"/>
        <label>1</label>
    </ligand>
</feature>
<comment type="caution">
    <text evidence="17">Lacks conserved residue(s) required for the propagation of feature annotation.</text>
</comment>
<feature type="binding site" evidence="17">
    <location>
        <position position="65"/>
    </location>
    <ligand>
        <name>Mg(2+)</name>
        <dbReference type="ChEBI" id="CHEBI:18420"/>
        <label>1</label>
    </ligand>
</feature>
<evidence type="ECO:0000256" key="9">
    <source>
        <dbReference type="ARBA" id="ARBA00022723"/>
    </source>
</evidence>
<feature type="compositionally biased region" description="Low complexity" evidence="19">
    <location>
        <begin position="308"/>
        <end position="323"/>
    </location>
</feature>
<comment type="subcellular location">
    <subcellularLocation>
        <location evidence="1 17">Cell membrane</location>
        <topology evidence="1 17">Multi-pass membrane protein</topology>
    </subcellularLocation>
</comment>
<keyword evidence="10 17" id="KW-0460">Magnesium</keyword>
<feature type="compositionally biased region" description="Gly residues" evidence="19">
    <location>
        <begin position="264"/>
        <end position="273"/>
    </location>
</feature>
<feature type="region of interest" description="Disordered" evidence="19">
    <location>
        <begin position="205"/>
        <end position="404"/>
    </location>
</feature>
<keyword evidence="17" id="KW-0443">Lipid metabolism</keyword>
<feature type="transmembrane region" description="Helical" evidence="17">
    <location>
        <begin position="114"/>
        <end position="135"/>
    </location>
</feature>
<evidence type="ECO:0000313" key="21">
    <source>
        <dbReference type="Proteomes" id="UP000549971"/>
    </source>
</evidence>
<comment type="subunit">
    <text evidence="5 17">Homodimer.</text>
</comment>
<gene>
    <name evidence="20" type="ORF">HDA39_001888</name>
</gene>
<accession>A0A7W9MT13</accession>
<dbReference type="InterPro" id="IPR043130">
    <property type="entry name" value="CDP-OH_PTrfase_TM_dom"/>
</dbReference>
<keyword evidence="12 17" id="KW-0472">Membrane</keyword>
<feature type="binding site" evidence="17">
    <location>
        <position position="79"/>
    </location>
    <ligand>
        <name>a CDP-1,2-diacyl-sn-glycerol</name>
        <dbReference type="ChEBI" id="CHEBI:58332"/>
    </ligand>
</feature>
<dbReference type="NCBIfam" id="NF045883">
    <property type="entry name" value="PIPSynth"/>
    <property type="match status" value="1"/>
</dbReference>
<feature type="binding site" evidence="17">
    <location>
        <position position="73"/>
    </location>
    <ligand>
        <name>a CDP-1,2-diacyl-sn-glycerol</name>
        <dbReference type="ChEBI" id="CHEBI:58332"/>
    </ligand>
</feature>
<sequence length="404" mass="37562">MLNRFRQFWTKVISPIANLLLRLGVSPDAVTLVGTIGVCAGALVFFPRGHIWLGAVVITLFVFSDLIDGYMARTSGTSSKWGSYLDSTLDRLGDGAIFGGLVLFYANSEAGDSTLMAAVTLWALVMGATTSYARAKAESLGLHASGGLAERSDRLVAVLVVGFFSDALNLPILLKIILWALAIASTITVVQRTLSVRKQVLADPANAGLGTPNTAAAGTPGAAGAGTPGAGPAGAGTPGATAAGTPGAGPAGAGTPGATAAGTPGAGPAGAGTPGARAAGAGTPGAAAAGSENPTGSGTGASAGGPGASSPGEGTPGASAPEAGAGGHSPAGGTGNPAGGMGSPAGGGSSPAGGIGGSAGGPTGGGGSPAGGTGGPEGGAGAPGGAAPGAGPERPEQPGSSSSR</sequence>
<evidence type="ECO:0000256" key="2">
    <source>
        <dbReference type="ARBA" id="ARBA00004805"/>
    </source>
</evidence>
<name>A0A7W9MT13_9ACTN</name>
<keyword evidence="6 17" id="KW-1003">Cell membrane</keyword>
<dbReference type="AlphaFoldDB" id="A0A7W9MT13"/>